<evidence type="ECO:0000313" key="1">
    <source>
        <dbReference type="EMBL" id="GAI48105.1"/>
    </source>
</evidence>
<accession>X1QAQ8</accession>
<dbReference type="EMBL" id="BARV01039802">
    <property type="protein sequence ID" value="GAI48105.1"/>
    <property type="molecule type" value="Genomic_DNA"/>
</dbReference>
<reference evidence="1" key="1">
    <citation type="journal article" date="2014" name="Front. Microbiol.">
        <title>High frequency of phylogenetically diverse reductive dehalogenase-homologous genes in deep subseafloor sedimentary metagenomes.</title>
        <authorList>
            <person name="Kawai M."/>
            <person name="Futagami T."/>
            <person name="Toyoda A."/>
            <person name="Takaki Y."/>
            <person name="Nishi S."/>
            <person name="Hori S."/>
            <person name="Arai W."/>
            <person name="Tsubouchi T."/>
            <person name="Morono Y."/>
            <person name="Uchiyama I."/>
            <person name="Ito T."/>
            <person name="Fujiyama A."/>
            <person name="Inagaki F."/>
            <person name="Takami H."/>
        </authorList>
    </citation>
    <scope>NUCLEOTIDE SEQUENCE</scope>
    <source>
        <strain evidence="1">Expedition CK06-06</strain>
    </source>
</reference>
<name>X1QAQ8_9ZZZZ</name>
<dbReference type="AlphaFoldDB" id="X1QAQ8"/>
<comment type="caution">
    <text evidence="1">The sequence shown here is derived from an EMBL/GenBank/DDBJ whole genome shotgun (WGS) entry which is preliminary data.</text>
</comment>
<organism evidence="1">
    <name type="scientific">marine sediment metagenome</name>
    <dbReference type="NCBI Taxonomy" id="412755"/>
    <lineage>
        <taxon>unclassified sequences</taxon>
        <taxon>metagenomes</taxon>
        <taxon>ecological metagenomes</taxon>
    </lineage>
</organism>
<sequence>MMSDGEETFYVSMKVNDMPINPIPSVKLICSGGCGDEVWVDKRLERIWSKVPVLCLECGLKKMDHAHAIKEDISFEIRPESIESLMNFFMERDKAHKP</sequence>
<proteinExistence type="predicted"/>
<protein>
    <submittedName>
        <fullName evidence="1">Uncharacterized protein</fullName>
    </submittedName>
</protein>
<gene>
    <name evidence="1" type="ORF">S06H3_60881</name>
</gene>